<name>A0A229UM47_9BACL</name>
<accession>A0A229UM47</accession>
<comment type="caution">
    <text evidence="2">The sequence shown here is derived from an EMBL/GenBank/DDBJ whole genome shotgun (WGS) entry which is preliminary data.</text>
</comment>
<feature type="region of interest" description="Disordered" evidence="1">
    <location>
        <begin position="1"/>
        <end position="20"/>
    </location>
</feature>
<keyword evidence="3" id="KW-1185">Reference proteome</keyword>
<sequence length="112" mass="11804">MPGHSRGLHSERVGIKKKGKSAADFMTDLFVKDITFDPPSLATVTGALSSAITVTGAALGDRVEVFPPYDTQGVIAFPFVSAADTIKISLFNPTAGTIDLASGTWTVHVIRK</sequence>
<gene>
    <name evidence="2" type="ORF">CF651_22920</name>
</gene>
<dbReference type="AlphaFoldDB" id="A0A229UM47"/>
<proteinExistence type="predicted"/>
<evidence type="ECO:0000313" key="2">
    <source>
        <dbReference type="EMBL" id="OXM83969.1"/>
    </source>
</evidence>
<evidence type="ECO:0000313" key="3">
    <source>
        <dbReference type="Proteomes" id="UP000215509"/>
    </source>
</evidence>
<dbReference type="EMBL" id="NMQW01000036">
    <property type="protein sequence ID" value="OXM83969.1"/>
    <property type="molecule type" value="Genomic_DNA"/>
</dbReference>
<organism evidence="2 3">
    <name type="scientific">Paenibacillus rigui</name>
    <dbReference type="NCBI Taxonomy" id="554312"/>
    <lineage>
        <taxon>Bacteria</taxon>
        <taxon>Bacillati</taxon>
        <taxon>Bacillota</taxon>
        <taxon>Bacilli</taxon>
        <taxon>Bacillales</taxon>
        <taxon>Paenibacillaceae</taxon>
        <taxon>Paenibacillus</taxon>
    </lineage>
</organism>
<evidence type="ECO:0000256" key="1">
    <source>
        <dbReference type="SAM" id="MobiDB-lite"/>
    </source>
</evidence>
<reference evidence="2 3" key="1">
    <citation type="submission" date="2017-07" db="EMBL/GenBank/DDBJ databases">
        <title>Genome sequencing and assembly of Paenibacillus rigui.</title>
        <authorList>
            <person name="Mayilraj S."/>
        </authorList>
    </citation>
    <scope>NUCLEOTIDE SEQUENCE [LARGE SCALE GENOMIC DNA]</scope>
    <source>
        <strain evidence="2 3">JCM 16352</strain>
    </source>
</reference>
<dbReference type="Proteomes" id="UP000215509">
    <property type="component" value="Unassembled WGS sequence"/>
</dbReference>
<protein>
    <submittedName>
        <fullName evidence="2">Uncharacterized protein</fullName>
    </submittedName>
</protein>